<dbReference type="RefSeq" id="WP_213044086.1">
    <property type="nucleotide sequence ID" value="NZ_CAJNBJ010000020.1"/>
</dbReference>
<sequence>MKASAKQNSVLQTWLTAAWLASLVILVQGSQVLAAGGTASPTATAPAGRADVGAKLFDRSDCRNCHSVNHQGSEVGPDLTQVGLRRAPGKLLEFIYDPEDQFPDTKMPRFPWKSKQEVADIVAYLQTLKKPVDRDAIRKTTTSPVEFGKALVAAFDCRACHIIQDGGRPRYPNLTHIGSKIYPEWEQEWLKDPQKIKPGTFMPTFGFTEDEAKAIATYLDSLK</sequence>
<protein>
    <recommendedName>
        <fullName evidence="7">Cytochrome c domain-containing protein</fullName>
    </recommendedName>
</protein>
<feature type="domain" description="Cytochrome c" evidence="7">
    <location>
        <begin position="48"/>
        <end position="129"/>
    </location>
</feature>
<dbReference type="Gene3D" id="1.10.760.10">
    <property type="entry name" value="Cytochrome c-like domain"/>
    <property type="match status" value="2"/>
</dbReference>
<dbReference type="Pfam" id="PF00034">
    <property type="entry name" value="Cytochrom_C"/>
    <property type="match status" value="2"/>
</dbReference>
<accession>A0ABM8S9R0</accession>
<evidence type="ECO:0000259" key="7">
    <source>
        <dbReference type="PROSITE" id="PS51007"/>
    </source>
</evidence>
<evidence type="ECO:0000313" key="9">
    <source>
        <dbReference type="Proteomes" id="UP000675880"/>
    </source>
</evidence>
<evidence type="ECO:0000256" key="3">
    <source>
        <dbReference type="ARBA" id="ARBA00022723"/>
    </source>
</evidence>
<evidence type="ECO:0000313" key="8">
    <source>
        <dbReference type="EMBL" id="CAE6796989.1"/>
    </source>
</evidence>
<keyword evidence="1" id="KW-0813">Transport</keyword>
<evidence type="ECO:0000256" key="5">
    <source>
        <dbReference type="ARBA" id="ARBA00023004"/>
    </source>
</evidence>
<comment type="caution">
    <text evidence="8">The sequence shown here is derived from an EMBL/GenBank/DDBJ whole genome shotgun (WGS) entry which is preliminary data.</text>
</comment>
<reference evidence="8 9" key="1">
    <citation type="submission" date="2021-02" db="EMBL/GenBank/DDBJ databases">
        <authorList>
            <person name="Han P."/>
        </authorList>
    </citation>
    <scope>NUCLEOTIDE SEQUENCE [LARGE SCALE GENOMIC DNA]</scope>
    <source>
        <strain evidence="8">Candidatus Nitrospira sp. ZN2</strain>
    </source>
</reference>
<evidence type="ECO:0000256" key="6">
    <source>
        <dbReference type="PROSITE-ProRule" id="PRU00433"/>
    </source>
</evidence>
<gene>
    <name evidence="8" type="ORF">NSPZN2_70141</name>
</gene>
<dbReference type="PANTHER" id="PTHR37823">
    <property type="entry name" value="CYTOCHROME C-553-LIKE"/>
    <property type="match status" value="1"/>
</dbReference>
<keyword evidence="3 6" id="KW-0479">Metal-binding</keyword>
<evidence type="ECO:0000256" key="1">
    <source>
        <dbReference type="ARBA" id="ARBA00022448"/>
    </source>
</evidence>
<keyword evidence="4" id="KW-0249">Electron transport</keyword>
<dbReference type="InterPro" id="IPR036909">
    <property type="entry name" value="Cyt_c-like_dom_sf"/>
</dbReference>
<proteinExistence type="predicted"/>
<keyword evidence="9" id="KW-1185">Reference proteome</keyword>
<dbReference type="InterPro" id="IPR051811">
    <property type="entry name" value="Cytochrome_c550/c551-like"/>
</dbReference>
<feature type="domain" description="Cytochrome c" evidence="7">
    <location>
        <begin position="143"/>
        <end position="223"/>
    </location>
</feature>
<organism evidence="8 9">
    <name type="scientific">Nitrospira defluvii</name>
    <dbReference type="NCBI Taxonomy" id="330214"/>
    <lineage>
        <taxon>Bacteria</taxon>
        <taxon>Pseudomonadati</taxon>
        <taxon>Nitrospirota</taxon>
        <taxon>Nitrospiria</taxon>
        <taxon>Nitrospirales</taxon>
        <taxon>Nitrospiraceae</taxon>
        <taxon>Nitrospira</taxon>
    </lineage>
</organism>
<dbReference type="SUPFAM" id="SSF46626">
    <property type="entry name" value="Cytochrome c"/>
    <property type="match status" value="2"/>
</dbReference>
<dbReference type="InterPro" id="IPR009056">
    <property type="entry name" value="Cyt_c-like_dom"/>
</dbReference>
<name>A0ABM8S9R0_9BACT</name>
<dbReference type="EMBL" id="CAJNBJ010000020">
    <property type="protein sequence ID" value="CAE6796989.1"/>
    <property type="molecule type" value="Genomic_DNA"/>
</dbReference>
<dbReference type="Proteomes" id="UP000675880">
    <property type="component" value="Unassembled WGS sequence"/>
</dbReference>
<evidence type="ECO:0000256" key="4">
    <source>
        <dbReference type="ARBA" id="ARBA00022982"/>
    </source>
</evidence>
<keyword evidence="2 6" id="KW-0349">Heme</keyword>
<keyword evidence="5 6" id="KW-0408">Iron</keyword>
<dbReference type="PROSITE" id="PS51007">
    <property type="entry name" value="CYTC"/>
    <property type="match status" value="2"/>
</dbReference>
<dbReference type="PANTHER" id="PTHR37823:SF1">
    <property type="entry name" value="CYTOCHROME C-553-LIKE"/>
    <property type="match status" value="1"/>
</dbReference>
<evidence type="ECO:0000256" key="2">
    <source>
        <dbReference type="ARBA" id="ARBA00022617"/>
    </source>
</evidence>